<comment type="cofactor">
    <cofactor evidence="1">
        <name>Mg(2+)</name>
        <dbReference type="ChEBI" id="CHEBI:18420"/>
    </cofactor>
</comment>
<dbReference type="RefSeq" id="WP_229310546.1">
    <property type="nucleotide sequence ID" value="NZ_QLMC01000001.1"/>
</dbReference>
<dbReference type="SMART" id="SM00990">
    <property type="entry name" value="VRR_NUC"/>
    <property type="match status" value="1"/>
</dbReference>
<keyword evidence="7" id="KW-1185">Reference proteome</keyword>
<dbReference type="SUPFAM" id="SSF52980">
    <property type="entry name" value="Restriction endonuclease-like"/>
    <property type="match status" value="1"/>
</dbReference>
<reference evidence="6 7" key="1">
    <citation type="submission" date="2018-06" db="EMBL/GenBank/DDBJ databases">
        <title>Genomic Encyclopedia of Archaeal and Bacterial Type Strains, Phase II (KMG-II): from individual species to whole genera.</title>
        <authorList>
            <person name="Goeker M."/>
        </authorList>
    </citation>
    <scope>NUCLEOTIDE SEQUENCE [LARGE SCALE GENOMIC DNA]</scope>
    <source>
        <strain evidence="6 7">DSM 21851</strain>
    </source>
</reference>
<dbReference type="InterPro" id="IPR011856">
    <property type="entry name" value="tRNA_endonuc-like_dom_sf"/>
</dbReference>
<dbReference type="Gene3D" id="3.40.1350.10">
    <property type="match status" value="1"/>
</dbReference>
<dbReference type="GO" id="GO:0004518">
    <property type="term" value="F:nuclease activity"/>
    <property type="evidence" value="ECO:0007669"/>
    <property type="project" value="UniProtKB-KW"/>
</dbReference>
<evidence type="ECO:0000313" key="7">
    <source>
        <dbReference type="Proteomes" id="UP000248790"/>
    </source>
</evidence>
<organism evidence="6 7">
    <name type="scientific">Larkinella arboricola</name>
    <dbReference type="NCBI Taxonomy" id="643671"/>
    <lineage>
        <taxon>Bacteria</taxon>
        <taxon>Pseudomonadati</taxon>
        <taxon>Bacteroidota</taxon>
        <taxon>Cytophagia</taxon>
        <taxon>Cytophagales</taxon>
        <taxon>Spirosomataceae</taxon>
        <taxon>Larkinella</taxon>
    </lineage>
</organism>
<dbReference type="EMBL" id="QLMC01000001">
    <property type="protein sequence ID" value="RAK02896.1"/>
    <property type="molecule type" value="Genomic_DNA"/>
</dbReference>
<keyword evidence="3" id="KW-0378">Hydrolase</keyword>
<protein>
    <submittedName>
        <fullName evidence="6">VRR-NUC domain-containing protein</fullName>
    </submittedName>
</protein>
<proteinExistence type="predicted"/>
<feature type="domain" description="VRR-NUC" evidence="5">
    <location>
        <begin position="35"/>
        <end position="128"/>
    </location>
</feature>
<name>A0A327XFC0_LARAB</name>
<evidence type="ECO:0000256" key="2">
    <source>
        <dbReference type="ARBA" id="ARBA00022722"/>
    </source>
</evidence>
<evidence type="ECO:0000313" key="6">
    <source>
        <dbReference type="EMBL" id="RAK02896.1"/>
    </source>
</evidence>
<dbReference type="InterPro" id="IPR014883">
    <property type="entry name" value="VRR_NUC"/>
</dbReference>
<dbReference type="AlphaFoldDB" id="A0A327XFC0"/>
<dbReference type="InterPro" id="IPR011335">
    <property type="entry name" value="Restrct_endonuc-II-like"/>
</dbReference>
<keyword evidence="2" id="KW-0540">Nuclease</keyword>
<evidence type="ECO:0000256" key="4">
    <source>
        <dbReference type="SAM" id="MobiDB-lite"/>
    </source>
</evidence>
<dbReference type="GO" id="GO:0016788">
    <property type="term" value="F:hydrolase activity, acting on ester bonds"/>
    <property type="evidence" value="ECO:0007669"/>
    <property type="project" value="InterPro"/>
</dbReference>
<evidence type="ECO:0000256" key="1">
    <source>
        <dbReference type="ARBA" id="ARBA00001946"/>
    </source>
</evidence>
<dbReference type="GO" id="GO:0003676">
    <property type="term" value="F:nucleic acid binding"/>
    <property type="evidence" value="ECO:0007669"/>
    <property type="project" value="InterPro"/>
</dbReference>
<feature type="region of interest" description="Disordered" evidence="4">
    <location>
        <begin position="8"/>
        <end position="30"/>
    </location>
</feature>
<dbReference type="Proteomes" id="UP000248790">
    <property type="component" value="Unassembled WGS sequence"/>
</dbReference>
<evidence type="ECO:0000259" key="5">
    <source>
        <dbReference type="SMART" id="SM00990"/>
    </source>
</evidence>
<accession>A0A327XFC0</accession>
<evidence type="ECO:0000256" key="3">
    <source>
        <dbReference type="ARBA" id="ARBA00022801"/>
    </source>
</evidence>
<dbReference type="Pfam" id="PF08774">
    <property type="entry name" value="VRR_NUC"/>
    <property type="match status" value="1"/>
</dbReference>
<sequence>MTALQKLNTLADQDKAARHPSFPAKYTPSSKYSDRDANDLTRCIVDYLNLSGHFGTRLASTGTYRADLQKFVQSQQRAGLPDVFGVVEGRAVFIEVKVRKDRLSDVQKHTINQLEQAGAWVYVADNFQGFYDWFKAEFLTPPF</sequence>
<gene>
    <name evidence="6" type="ORF">LX87_01017</name>
</gene>
<comment type="caution">
    <text evidence="6">The sequence shown here is derived from an EMBL/GenBank/DDBJ whole genome shotgun (WGS) entry which is preliminary data.</text>
</comment>